<name>A0A8T0H2H2_CERPU</name>
<dbReference type="SUPFAM" id="SSF53474">
    <property type="entry name" value="alpha/beta-Hydrolases"/>
    <property type="match status" value="1"/>
</dbReference>
<protein>
    <recommendedName>
        <fullName evidence="7">Lipase</fullName>
    </recommendedName>
</protein>
<dbReference type="InterPro" id="IPR029058">
    <property type="entry name" value="AB_hydrolase_fold"/>
</dbReference>
<dbReference type="Pfam" id="PF04083">
    <property type="entry name" value="Abhydro_lipase"/>
    <property type="match status" value="1"/>
</dbReference>
<dbReference type="InterPro" id="IPR025483">
    <property type="entry name" value="Lipase_euk"/>
</dbReference>
<proteinExistence type="inferred from homology"/>
<evidence type="ECO:0000259" key="10">
    <source>
        <dbReference type="Pfam" id="PF04083"/>
    </source>
</evidence>
<evidence type="ECO:0000256" key="6">
    <source>
        <dbReference type="ARBA" id="ARBA00023180"/>
    </source>
</evidence>
<dbReference type="OrthoDB" id="9974421at2759"/>
<reference evidence="11" key="1">
    <citation type="submission" date="2020-06" db="EMBL/GenBank/DDBJ databases">
        <title>WGS assembly of Ceratodon purpureus strain R40.</title>
        <authorList>
            <person name="Carey S.B."/>
            <person name="Jenkins J."/>
            <person name="Shu S."/>
            <person name="Lovell J.T."/>
            <person name="Sreedasyam A."/>
            <person name="Maumus F."/>
            <person name="Tiley G.P."/>
            <person name="Fernandez-Pozo N."/>
            <person name="Barry K."/>
            <person name="Chen C."/>
            <person name="Wang M."/>
            <person name="Lipzen A."/>
            <person name="Daum C."/>
            <person name="Saski C.A."/>
            <person name="Payton A.C."/>
            <person name="Mcbreen J.C."/>
            <person name="Conrad R.E."/>
            <person name="Kollar L.M."/>
            <person name="Olsson S."/>
            <person name="Huttunen S."/>
            <person name="Landis J.B."/>
            <person name="Wickett N.J."/>
            <person name="Johnson M.G."/>
            <person name="Rensing S.A."/>
            <person name="Grimwood J."/>
            <person name="Schmutz J."/>
            <person name="Mcdaniel S.F."/>
        </authorList>
    </citation>
    <scope>NUCLEOTIDE SEQUENCE</scope>
    <source>
        <strain evidence="11">R40</strain>
    </source>
</reference>
<accession>A0A8T0H2H2</accession>
<organism evidence="11 12">
    <name type="scientific">Ceratodon purpureus</name>
    <name type="common">Fire moss</name>
    <name type="synonym">Dicranum purpureum</name>
    <dbReference type="NCBI Taxonomy" id="3225"/>
    <lineage>
        <taxon>Eukaryota</taxon>
        <taxon>Viridiplantae</taxon>
        <taxon>Streptophyta</taxon>
        <taxon>Embryophyta</taxon>
        <taxon>Bryophyta</taxon>
        <taxon>Bryophytina</taxon>
        <taxon>Bryopsida</taxon>
        <taxon>Dicranidae</taxon>
        <taxon>Pseudoditrichales</taxon>
        <taxon>Ditrichaceae</taxon>
        <taxon>Ceratodon</taxon>
    </lineage>
</organism>
<dbReference type="PROSITE" id="PS51257">
    <property type="entry name" value="PROKAR_LIPOPROTEIN"/>
    <property type="match status" value="1"/>
</dbReference>
<dbReference type="FunFam" id="3.40.50.1820:FF:000057">
    <property type="entry name" value="Lipase"/>
    <property type="match status" value="1"/>
</dbReference>
<evidence type="ECO:0000256" key="9">
    <source>
        <dbReference type="SAM" id="SignalP"/>
    </source>
</evidence>
<comment type="caution">
    <text evidence="11">The sequence shown here is derived from an EMBL/GenBank/DDBJ whole genome shotgun (WGS) entry which is preliminary data.</text>
</comment>
<evidence type="ECO:0000256" key="8">
    <source>
        <dbReference type="PIRSR" id="PIRSR000862-1"/>
    </source>
</evidence>
<dbReference type="InterPro" id="IPR006693">
    <property type="entry name" value="AB_hydrolase_lipase"/>
</dbReference>
<dbReference type="GO" id="GO:0016788">
    <property type="term" value="F:hydrolase activity, acting on ester bonds"/>
    <property type="evidence" value="ECO:0007669"/>
    <property type="project" value="InterPro"/>
</dbReference>
<evidence type="ECO:0000256" key="5">
    <source>
        <dbReference type="ARBA" id="ARBA00023098"/>
    </source>
</evidence>
<dbReference type="Gene3D" id="3.40.50.1820">
    <property type="entry name" value="alpha/beta hydrolase"/>
    <property type="match status" value="1"/>
</dbReference>
<gene>
    <name evidence="11" type="ORF">KC19_8G099500</name>
</gene>
<feature type="active site" description="Nucleophile" evidence="8">
    <location>
        <position position="203"/>
    </location>
</feature>
<evidence type="ECO:0000313" key="11">
    <source>
        <dbReference type="EMBL" id="KAG0564298.1"/>
    </source>
</evidence>
<evidence type="ECO:0000256" key="7">
    <source>
        <dbReference type="PIRNR" id="PIRNR000862"/>
    </source>
</evidence>
<comment type="similarity">
    <text evidence="1 7">Belongs to the AB hydrolase superfamily. Lipase family.</text>
</comment>
<feature type="signal peptide" evidence="9">
    <location>
        <begin position="1"/>
        <end position="32"/>
    </location>
</feature>
<evidence type="ECO:0000256" key="4">
    <source>
        <dbReference type="ARBA" id="ARBA00022963"/>
    </source>
</evidence>
<dbReference type="PIRSF" id="PIRSF000862">
    <property type="entry name" value="Steryl_ester_lip"/>
    <property type="match status" value="1"/>
</dbReference>
<keyword evidence="6" id="KW-0325">Glycoprotein</keyword>
<feature type="domain" description="Partial AB-hydrolase lipase" evidence="10">
    <location>
        <begin position="68"/>
        <end position="128"/>
    </location>
</feature>
<feature type="chain" id="PRO_5035742743" description="Lipase" evidence="9">
    <location>
        <begin position="33"/>
        <end position="428"/>
    </location>
</feature>
<keyword evidence="12" id="KW-1185">Reference proteome</keyword>
<sequence length="428" mass="47589">MLAQRKLDSRVPISSWSWYCVIVLLLSCSCSCREVNLFTRPKVRAPQGRLEVRSLLTDASSAPGLCDSIIKAAGYPCEEVTVQTSDGFLLGLQHIPYGVAGITNDTQKRPPVFLQHGLTQGGDDWVLNSPSQSLAYILADRGFDVWIGNLRGTRFSHGHTTLSPDDWRFWDWSFNEHASIDMPTMVGYVQRSTASQVYYVGHSQGTIMALAAMSDPDTGMSNLLKASALLAPIAYMQHMKSQLLSVSVDLMLDKIVGIFGTREFNLNNEVGEKLLGLACAEPNVFCDNLFRAYTGPNCCFNDSRALYYLQWEPQSTSTKNLQHLAQMIRSGKFERFDYGWLGNIIHYKQGTPPLYDLSRIPSATNILMVSGGQDGLADPSDVKKLQDEMTCQVESLILPSYGHADFVVGTQAHVDVYNRVIQYFQSLP</sequence>
<dbReference type="AlphaFoldDB" id="A0A8T0H2H2"/>
<feature type="active site" description="Charge relay system" evidence="8">
    <location>
        <position position="374"/>
    </location>
</feature>
<keyword evidence="3 7" id="KW-0378">Hydrolase</keyword>
<dbReference type="PANTHER" id="PTHR11005">
    <property type="entry name" value="LYSOSOMAL ACID LIPASE-RELATED"/>
    <property type="match status" value="1"/>
</dbReference>
<evidence type="ECO:0000256" key="2">
    <source>
        <dbReference type="ARBA" id="ARBA00022729"/>
    </source>
</evidence>
<dbReference type="GO" id="GO:0016042">
    <property type="term" value="P:lipid catabolic process"/>
    <property type="evidence" value="ECO:0007669"/>
    <property type="project" value="UniProtKB-KW"/>
</dbReference>
<feature type="active site" description="Charge relay system" evidence="8">
    <location>
        <position position="403"/>
    </location>
</feature>
<dbReference type="Proteomes" id="UP000822688">
    <property type="component" value="Chromosome 8"/>
</dbReference>
<evidence type="ECO:0000256" key="3">
    <source>
        <dbReference type="ARBA" id="ARBA00022801"/>
    </source>
</evidence>
<keyword evidence="2 9" id="KW-0732">Signal</keyword>
<evidence type="ECO:0000256" key="1">
    <source>
        <dbReference type="ARBA" id="ARBA00010701"/>
    </source>
</evidence>
<dbReference type="EMBL" id="CM026429">
    <property type="protein sequence ID" value="KAG0564298.1"/>
    <property type="molecule type" value="Genomic_DNA"/>
</dbReference>
<keyword evidence="5" id="KW-0443">Lipid metabolism</keyword>
<keyword evidence="4 7" id="KW-0442">Lipid degradation</keyword>
<evidence type="ECO:0000313" key="12">
    <source>
        <dbReference type="Proteomes" id="UP000822688"/>
    </source>
</evidence>